<reference evidence="1" key="1">
    <citation type="submission" date="2023-04" db="EMBL/GenBank/DDBJ databases">
        <title>Draft Genome sequencing of Naganishia species isolated from polar environments using Oxford Nanopore Technology.</title>
        <authorList>
            <person name="Leo P."/>
            <person name="Venkateswaran K."/>
        </authorList>
    </citation>
    <scope>NUCLEOTIDE SEQUENCE</scope>
    <source>
        <strain evidence="1">MNA-CCFEE 5261</strain>
    </source>
</reference>
<organism evidence="1 2">
    <name type="scientific">Naganishia cerealis</name>
    <dbReference type="NCBI Taxonomy" id="610337"/>
    <lineage>
        <taxon>Eukaryota</taxon>
        <taxon>Fungi</taxon>
        <taxon>Dikarya</taxon>
        <taxon>Basidiomycota</taxon>
        <taxon>Agaricomycotina</taxon>
        <taxon>Tremellomycetes</taxon>
        <taxon>Filobasidiales</taxon>
        <taxon>Filobasidiaceae</taxon>
        <taxon>Naganishia</taxon>
    </lineage>
</organism>
<proteinExistence type="predicted"/>
<protein>
    <submittedName>
        <fullName evidence="1">Uncharacterized protein</fullName>
    </submittedName>
</protein>
<comment type="caution">
    <text evidence="1">The sequence shown here is derived from an EMBL/GenBank/DDBJ whole genome shotgun (WGS) entry which is preliminary data.</text>
</comment>
<name>A0ACC2W680_9TREE</name>
<dbReference type="Proteomes" id="UP001241377">
    <property type="component" value="Unassembled WGS sequence"/>
</dbReference>
<dbReference type="EMBL" id="JASBWR010000028">
    <property type="protein sequence ID" value="KAJ9106709.1"/>
    <property type="molecule type" value="Genomic_DNA"/>
</dbReference>
<evidence type="ECO:0000313" key="1">
    <source>
        <dbReference type="EMBL" id="KAJ9106709.1"/>
    </source>
</evidence>
<sequence length="385" mass="41700">MSAPQPGGAAAAPPRPNGNKQQSVNALLSLLRTLGDKNKQPQQQQQRSQQQLPRPPAVQQSPTTAATSTYRAQHQQLPASSSQITYQLNTSSYTGSLHDALQAQLQNSTPRQGYQAPPLPNVQVSTANRQAGPTRVRFAPAPSVAVIPSSSANTATTPAQTAPQANPPLSAAARTTNHVAQTNMQILQNMFKNTNSTASRRRQNALAGLLESIRSGKGISIGKPSQIRPGTASSGSGKQADRNGQPTDPVRKKRRMETPGTGRNRGLYYNLDPSSRQSPAYSTLDEHDGFRSTADEDDEPVGRPFGPWLPSQIGPDGELLPRKRGRQRILTPEEALARRKERNRLAAQESRRRKAQQLSGSVRKVGELGGELEQTKVKYEELTKV</sequence>
<gene>
    <name evidence="1" type="ORF">QFC19_003021</name>
</gene>
<evidence type="ECO:0000313" key="2">
    <source>
        <dbReference type="Proteomes" id="UP001241377"/>
    </source>
</evidence>
<accession>A0ACC2W680</accession>
<keyword evidence="2" id="KW-1185">Reference proteome</keyword>